<proteinExistence type="predicted"/>
<dbReference type="KEGG" id="msd:MYSTI_01829"/>
<dbReference type="PATRIC" id="fig|1278073.3.peg.1878"/>
<dbReference type="PROSITE" id="PS50943">
    <property type="entry name" value="HTH_CROC1"/>
    <property type="match status" value="1"/>
</dbReference>
<sequence length="122" mass="13485">MSAQLPESPEDEQLLDNLASTIGTQARAARMRLLLTQADVAQKVGLVPAVYGRLERGRMLPSVRTLHRLATALGTSPDSLMGHPFRPEPPADSPSVRLLVQQVRRLHPRRVKAVLHLVLSMR</sequence>
<keyword evidence="2" id="KW-0238">DNA-binding</keyword>
<dbReference type="GO" id="GO:0003677">
    <property type="term" value="F:DNA binding"/>
    <property type="evidence" value="ECO:0007669"/>
    <property type="project" value="UniProtKB-KW"/>
</dbReference>
<dbReference type="STRING" id="1278073.MYSTI_01829"/>
<protein>
    <submittedName>
        <fullName evidence="2">DNA-binding protein</fullName>
    </submittedName>
</protein>
<dbReference type="SMART" id="SM00530">
    <property type="entry name" value="HTH_XRE"/>
    <property type="match status" value="1"/>
</dbReference>
<accession>L7U303</accession>
<dbReference type="OrthoDB" id="9805356at2"/>
<dbReference type="InterPro" id="IPR010982">
    <property type="entry name" value="Lambda_DNA-bd_dom_sf"/>
</dbReference>
<evidence type="ECO:0000259" key="1">
    <source>
        <dbReference type="PROSITE" id="PS50943"/>
    </source>
</evidence>
<dbReference type="CDD" id="cd00093">
    <property type="entry name" value="HTH_XRE"/>
    <property type="match status" value="1"/>
</dbReference>
<dbReference type="SUPFAM" id="SSF47413">
    <property type="entry name" value="lambda repressor-like DNA-binding domains"/>
    <property type="match status" value="1"/>
</dbReference>
<dbReference type="InterPro" id="IPR001387">
    <property type="entry name" value="Cro/C1-type_HTH"/>
</dbReference>
<name>L7U303_MYXSD</name>
<dbReference type="Pfam" id="PF01381">
    <property type="entry name" value="HTH_3"/>
    <property type="match status" value="1"/>
</dbReference>
<organism evidence="2 3">
    <name type="scientific">Myxococcus stipitatus (strain DSM 14675 / JCM 12634 / Mx s8)</name>
    <dbReference type="NCBI Taxonomy" id="1278073"/>
    <lineage>
        <taxon>Bacteria</taxon>
        <taxon>Pseudomonadati</taxon>
        <taxon>Myxococcota</taxon>
        <taxon>Myxococcia</taxon>
        <taxon>Myxococcales</taxon>
        <taxon>Cystobacterineae</taxon>
        <taxon>Myxococcaceae</taxon>
        <taxon>Myxococcus</taxon>
    </lineage>
</organism>
<feature type="domain" description="HTH cro/C1-type" evidence="1">
    <location>
        <begin position="27"/>
        <end position="80"/>
    </location>
</feature>
<gene>
    <name evidence="2" type="ordered locus">MYSTI_01829</name>
</gene>
<evidence type="ECO:0000313" key="3">
    <source>
        <dbReference type="Proteomes" id="UP000011131"/>
    </source>
</evidence>
<dbReference type="EMBL" id="CP004025">
    <property type="protein sequence ID" value="AGC43161.1"/>
    <property type="molecule type" value="Genomic_DNA"/>
</dbReference>
<keyword evidence="3" id="KW-1185">Reference proteome</keyword>
<dbReference type="HOGENOM" id="CLU_066192_17_0_7"/>
<dbReference type="Gene3D" id="1.10.260.40">
    <property type="entry name" value="lambda repressor-like DNA-binding domains"/>
    <property type="match status" value="1"/>
</dbReference>
<dbReference type="eggNOG" id="COG1396">
    <property type="taxonomic scope" value="Bacteria"/>
</dbReference>
<reference evidence="2 3" key="1">
    <citation type="journal article" date="2013" name="Genome Announc.">
        <title>Complete genome sequence of Myxococcus stipitatus strain DSM 14675, a fruiting myxobacterium.</title>
        <authorList>
            <person name="Huntley S."/>
            <person name="Kneip S."/>
            <person name="Treuner-Lange A."/>
            <person name="Sogaard-Andersen L."/>
        </authorList>
    </citation>
    <scope>NUCLEOTIDE SEQUENCE [LARGE SCALE GENOMIC DNA]</scope>
    <source>
        <strain evidence="3">DSM 14675 / JCM 12634 / Mx s8</strain>
    </source>
</reference>
<dbReference type="Proteomes" id="UP000011131">
    <property type="component" value="Chromosome"/>
</dbReference>
<dbReference type="RefSeq" id="WP_015347423.1">
    <property type="nucleotide sequence ID" value="NC_020126.1"/>
</dbReference>
<evidence type="ECO:0000313" key="2">
    <source>
        <dbReference type="EMBL" id="AGC43161.1"/>
    </source>
</evidence>
<dbReference type="AlphaFoldDB" id="L7U303"/>